<dbReference type="InterPro" id="IPR028082">
    <property type="entry name" value="Peripla_BP_I"/>
</dbReference>
<gene>
    <name evidence="2" type="ORF">IE4872_PD00159</name>
</gene>
<dbReference type="SUPFAM" id="SSF53822">
    <property type="entry name" value="Periplasmic binding protein-like I"/>
    <property type="match status" value="1"/>
</dbReference>
<dbReference type="Pfam" id="PF13407">
    <property type="entry name" value="Peripla_BP_4"/>
    <property type="match status" value="1"/>
</dbReference>
<accession>A0A1L5NS26</accession>
<evidence type="ECO:0000313" key="3">
    <source>
        <dbReference type="Proteomes" id="UP000184749"/>
    </source>
</evidence>
<reference evidence="2 3" key="1">
    <citation type="submission" date="2016-09" db="EMBL/GenBank/DDBJ databases">
        <title>The complete genome sequences of Rhizobium gallicum, symbiovars gallicum and phaseoli, symbionts associated to common bean (Phaseolus vulgaris).</title>
        <authorList>
            <person name="Bustos P."/>
            <person name="Santamaria R.I."/>
            <person name="Perez-Carrascal O.M."/>
            <person name="Juarez S."/>
            <person name="Lozano L."/>
            <person name="Martinez-Flores I."/>
            <person name="Martinez-Romero E."/>
            <person name="Cevallos M."/>
            <person name="Romero D."/>
            <person name="Davila G."/>
            <person name="Gonzalez V."/>
        </authorList>
    </citation>
    <scope>NUCLEOTIDE SEQUENCE [LARGE SCALE GENOMIC DNA]</scope>
    <source>
        <strain evidence="2 3">IE4872</strain>
        <plasmid evidence="3">prgalie4872d</plasmid>
    </source>
</reference>
<feature type="domain" description="Periplasmic binding protein" evidence="1">
    <location>
        <begin position="2"/>
        <end position="115"/>
    </location>
</feature>
<organism evidence="2 3">
    <name type="scientific">Rhizobium gallicum</name>
    <dbReference type="NCBI Taxonomy" id="56730"/>
    <lineage>
        <taxon>Bacteria</taxon>
        <taxon>Pseudomonadati</taxon>
        <taxon>Pseudomonadota</taxon>
        <taxon>Alphaproteobacteria</taxon>
        <taxon>Hyphomicrobiales</taxon>
        <taxon>Rhizobiaceae</taxon>
        <taxon>Rhizobium/Agrobacterium group</taxon>
        <taxon>Rhizobium</taxon>
    </lineage>
</organism>
<dbReference type="Gene3D" id="3.40.50.2300">
    <property type="match status" value="1"/>
</dbReference>
<sequence length="137" mass="15145">MGFRSYFRESERDFQMMETLGTQEEPDVAHELTRNLLKSEDNWIGLYVAGGGVTGVMRALREDAGPAAKRLVVVAHELTTETRAGLAEGIIKVVLSHPARLLAETIVKVMAEALDTHRTPIVSQHTLPFEIYTAANI</sequence>
<keyword evidence="2" id="KW-0614">Plasmid</keyword>
<name>A0A1L5NS26_9HYPH</name>
<dbReference type="AlphaFoldDB" id="A0A1L5NS26"/>
<dbReference type="Proteomes" id="UP000184749">
    <property type="component" value="Plasmid pRgalIE4872d"/>
</dbReference>
<evidence type="ECO:0000313" key="2">
    <source>
        <dbReference type="EMBL" id="APO70701.1"/>
    </source>
</evidence>
<dbReference type="EMBL" id="CP017105">
    <property type="protein sequence ID" value="APO70701.1"/>
    <property type="molecule type" value="Genomic_DNA"/>
</dbReference>
<evidence type="ECO:0000259" key="1">
    <source>
        <dbReference type="Pfam" id="PF13407"/>
    </source>
</evidence>
<proteinExistence type="predicted"/>
<geneLocation type="plasmid" evidence="3">
    <name>prgalie4872d</name>
</geneLocation>
<dbReference type="InterPro" id="IPR025997">
    <property type="entry name" value="SBP_2_dom"/>
</dbReference>
<protein>
    <submittedName>
        <fullName evidence="2">Periplasmic binding fold domain-containing protein</fullName>
    </submittedName>
</protein>